<evidence type="ECO:0000256" key="1">
    <source>
        <dbReference type="ARBA" id="ARBA00022723"/>
    </source>
</evidence>
<evidence type="ECO:0000313" key="7">
    <source>
        <dbReference type="Proteomes" id="UP001497453"/>
    </source>
</evidence>
<evidence type="ECO:0000256" key="2">
    <source>
        <dbReference type="ARBA" id="ARBA00022771"/>
    </source>
</evidence>
<proteinExistence type="predicted"/>
<reference evidence="7" key="1">
    <citation type="submission" date="2024-04" db="EMBL/GenBank/DDBJ databases">
        <authorList>
            <person name="Shaw F."/>
            <person name="Minotto A."/>
        </authorList>
    </citation>
    <scope>NUCLEOTIDE SEQUENCE [LARGE SCALE GENOMIC DNA]</scope>
</reference>
<gene>
    <name evidence="6" type="ORF">GFSPODELE1_LOCUS4391</name>
</gene>
<name>A0ABP1D7P3_9APHY</name>
<dbReference type="Pfam" id="PF01753">
    <property type="entry name" value="zf-MYND"/>
    <property type="match status" value="1"/>
</dbReference>
<protein>
    <recommendedName>
        <fullName evidence="5">MYND-type domain-containing protein</fullName>
    </recommendedName>
</protein>
<dbReference type="SUPFAM" id="SSF144232">
    <property type="entry name" value="HIT/MYND zinc finger-like"/>
    <property type="match status" value="1"/>
</dbReference>
<keyword evidence="2 4" id="KW-0863">Zinc-finger</keyword>
<dbReference type="EMBL" id="OZ037946">
    <property type="protein sequence ID" value="CAL1703078.1"/>
    <property type="molecule type" value="Genomic_DNA"/>
</dbReference>
<evidence type="ECO:0000313" key="6">
    <source>
        <dbReference type="EMBL" id="CAL1703078.1"/>
    </source>
</evidence>
<evidence type="ECO:0000259" key="5">
    <source>
        <dbReference type="PROSITE" id="PS50865"/>
    </source>
</evidence>
<evidence type="ECO:0000256" key="3">
    <source>
        <dbReference type="ARBA" id="ARBA00022833"/>
    </source>
</evidence>
<dbReference type="Proteomes" id="UP001497453">
    <property type="component" value="Chromosome 3"/>
</dbReference>
<organism evidence="6 7">
    <name type="scientific">Somion occarium</name>
    <dbReference type="NCBI Taxonomy" id="3059160"/>
    <lineage>
        <taxon>Eukaryota</taxon>
        <taxon>Fungi</taxon>
        <taxon>Dikarya</taxon>
        <taxon>Basidiomycota</taxon>
        <taxon>Agaricomycotina</taxon>
        <taxon>Agaricomycetes</taxon>
        <taxon>Polyporales</taxon>
        <taxon>Cerrenaceae</taxon>
        <taxon>Somion</taxon>
    </lineage>
</organism>
<accession>A0ABP1D7P3</accession>
<dbReference type="PROSITE" id="PS50865">
    <property type="entry name" value="ZF_MYND_2"/>
    <property type="match status" value="1"/>
</dbReference>
<evidence type="ECO:0000256" key="4">
    <source>
        <dbReference type="PROSITE-ProRule" id="PRU00134"/>
    </source>
</evidence>
<keyword evidence="1" id="KW-0479">Metal-binding</keyword>
<dbReference type="Gene3D" id="6.10.140.2220">
    <property type="match status" value="1"/>
</dbReference>
<sequence>MQNHNPAHSSSSVHTGRRSTITSDSTFISVEHDPSSGISIHDYIILRNNQPHKVVDLLRALHSQSSASVYGLMACIIGDICCRPNGPWEAYLASGLPSTMMDMALDDRVFRLLKSEKLAQDYLSQILSGLATYSYKMHDWSQQNQNANYFLENIPVLLGKLWVYRTSLFNPVRANKIEEPRDTTSTCACHLIQLLHNYMDGYVDHYGRFPTVDECHLGQLLLLTWIYCDAPAEGKAGFNRLAILLEQAENSGDLNAGKRLMEKTLDPQSYSHGLQDRIRLTLMNEEFLNEQLLNSFSLIVNVLFHWPPTATILQDQSQGFNLISCIAAACQRQICMGLSDPTYFIIRGGFSSIGFLLRGLQTPGAQYPEREVKALMRSVNQLQLLAISSKFHAQAIAADDQAFISSIFGILFTYTASGIMPWRVDSDLIASLRSQIGRILAPTLESLRALPISLARVRAIKLWTDLAKAHDIRSDVQPDEAEDVVAGQLVWSRRCHWRDCVCSHTPKPNHRVHVCKGCWRTYYCGIRCQKRDWSDGGHKTTCRRMRNR</sequence>
<dbReference type="InterPro" id="IPR002893">
    <property type="entry name" value="Znf_MYND"/>
</dbReference>
<keyword evidence="3" id="KW-0862">Zinc</keyword>
<feature type="domain" description="MYND-type" evidence="5">
    <location>
        <begin position="502"/>
        <end position="542"/>
    </location>
</feature>
<keyword evidence="7" id="KW-1185">Reference proteome</keyword>